<dbReference type="SUPFAM" id="SSF101801">
    <property type="entry name" value="Surface presentation of antigens (SPOA)"/>
    <property type="match status" value="1"/>
</dbReference>
<comment type="caution">
    <text evidence="3">The sequence shown here is derived from an EMBL/GenBank/DDBJ whole genome shotgun (WGS) entry which is preliminary data.</text>
</comment>
<feature type="domain" description="Flagellar motor switch protein FliN-like C-terminal" evidence="2">
    <location>
        <begin position="256"/>
        <end position="325"/>
    </location>
</feature>
<evidence type="ECO:0000313" key="4">
    <source>
        <dbReference type="Proteomes" id="UP001265700"/>
    </source>
</evidence>
<evidence type="ECO:0000313" key="3">
    <source>
        <dbReference type="EMBL" id="MDR7149945.1"/>
    </source>
</evidence>
<sequence length="338" mass="35363">MARHLPSLEPAAARATRVGFDRRLQGWLSRQTGLAGIQVYPAHAPAELLQLDIACAHGDAAVALDPAQWPALQMVAGLEDRALARDVTDALLAPALHHLSALLPGARVRTIGRYSPTGATGCAPPCIGHGEGEVTLVQLSRSLAAHVGGVLHEGVAPDLGRLQALRVPMRVTLFERLIRRHRLAGLSAGDVVLIGAAQRTGTQWQATLKFGLGIIMQAHADIDFDQPHAYLTEAPHTVEDDPASAAAELSRAPVGIEDLQVPVAFEIDSARVSLGELACLGEGSVIELDVGLMEASVRLVCHGQTIGQGQLVAVGEQLGVRIVQMGPLGSTAKVGVAS</sequence>
<dbReference type="RefSeq" id="WP_310314835.1">
    <property type="nucleotide sequence ID" value="NZ_JAVDWU010000003.1"/>
</dbReference>
<protein>
    <submittedName>
        <fullName evidence="3">Type III secretion protein Q</fullName>
    </submittedName>
</protein>
<proteinExistence type="inferred from homology"/>
<dbReference type="Pfam" id="PF01052">
    <property type="entry name" value="FliMN_C"/>
    <property type="match status" value="1"/>
</dbReference>
<dbReference type="PANTHER" id="PTHR30034">
    <property type="entry name" value="FLAGELLAR MOTOR SWITCH PROTEIN FLIM"/>
    <property type="match status" value="1"/>
</dbReference>
<evidence type="ECO:0000256" key="1">
    <source>
        <dbReference type="ARBA" id="ARBA00009226"/>
    </source>
</evidence>
<evidence type="ECO:0000259" key="2">
    <source>
        <dbReference type="Pfam" id="PF01052"/>
    </source>
</evidence>
<dbReference type="PRINTS" id="PR00956">
    <property type="entry name" value="FLGMOTORFLIN"/>
</dbReference>
<dbReference type="NCBIfam" id="TIGR02551">
    <property type="entry name" value="SpaO_YscQ"/>
    <property type="match status" value="1"/>
</dbReference>
<name>A0ABU1WKX3_9BURK</name>
<comment type="similarity">
    <text evidence="1">Belongs to the FliN/MopA/SpaO family.</text>
</comment>
<accession>A0ABU1WKX3</accession>
<gene>
    <name evidence="3" type="ORF">J2W49_001900</name>
</gene>
<organism evidence="3 4">
    <name type="scientific">Hydrogenophaga palleronii</name>
    <dbReference type="NCBI Taxonomy" id="65655"/>
    <lineage>
        <taxon>Bacteria</taxon>
        <taxon>Pseudomonadati</taxon>
        <taxon>Pseudomonadota</taxon>
        <taxon>Betaproteobacteria</taxon>
        <taxon>Burkholderiales</taxon>
        <taxon>Comamonadaceae</taxon>
        <taxon>Hydrogenophaga</taxon>
    </lineage>
</organism>
<keyword evidence="4" id="KW-1185">Reference proteome</keyword>
<dbReference type="InterPro" id="IPR001172">
    <property type="entry name" value="FliN_T3SS_HrcQb"/>
</dbReference>
<dbReference type="EMBL" id="JAVDWU010000003">
    <property type="protein sequence ID" value="MDR7149945.1"/>
    <property type="molecule type" value="Genomic_DNA"/>
</dbReference>
<dbReference type="InterPro" id="IPR036429">
    <property type="entry name" value="SpoA-like_sf"/>
</dbReference>
<dbReference type="InterPro" id="IPR013385">
    <property type="entry name" value="T3SS_SpaO/YscQ/SpaO"/>
</dbReference>
<dbReference type="Proteomes" id="UP001265700">
    <property type="component" value="Unassembled WGS sequence"/>
</dbReference>
<dbReference type="Gene3D" id="2.30.330.10">
    <property type="entry name" value="SpoA-like"/>
    <property type="match status" value="1"/>
</dbReference>
<dbReference type="PANTHER" id="PTHR30034:SF6">
    <property type="entry name" value="YOP PROTEINS TRANSLOCATION PROTEIN Q"/>
    <property type="match status" value="1"/>
</dbReference>
<reference evidence="3 4" key="1">
    <citation type="submission" date="2023-07" db="EMBL/GenBank/DDBJ databases">
        <title>Sorghum-associated microbial communities from plants grown in Nebraska, USA.</title>
        <authorList>
            <person name="Schachtman D."/>
        </authorList>
    </citation>
    <scope>NUCLEOTIDE SEQUENCE [LARGE SCALE GENOMIC DNA]</scope>
    <source>
        <strain evidence="3 4">4249</strain>
    </source>
</reference>
<dbReference type="InterPro" id="IPR001543">
    <property type="entry name" value="FliN-like_C"/>
</dbReference>